<sequence length="189" mass="20927">MSVTLISGVTGVGLTSICQRVRRQLDDDYLLLNFGDVMLEQAMAQDITVDRNELSALSLRRTQRLQRRAAEYVADRAESRNVILSTHLAVDTDAGYIHGLPEGVLRDVAPSTFVLVEAAPNTIIDRRSESDGEAQSATEREIEFEQHLNRTAALEYARERNAPIQFIENEGSVTEAVEQVVETLSAAPE</sequence>
<dbReference type="GO" id="GO:0004017">
    <property type="term" value="F:AMP kinase activity"/>
    <property type="evidence" value="ECO:0007669"/>
    <property type="project" value="UniProtKB-EC"/>
</dbReference>
<dbReference type="AlphaFoldDB" id="A0ABD5YEQ3"/>
<proteinExistence type="predicted"/>
<keyword evidence="1" id="KW-0418">Kinase</keyword>
<protein>
    <submittedName>
        <fullName evidence="1">Adenylate kinase</fullName>
        <ecNumber evidence="1">2.7.4.3</ecNumber>
    </submittedName>
</protein>
<keyword evidence="2" id="KW-1185">Reference proteome</keyword>
<dbReference type="Proteomes" id="UP001596390">
    <property type="component" value="Unassembled WGS sequence"/>
</dbReference>
<evidence type="ECO:0000313" key="2">
    <source>
        <dbReference type="Proteomes" id="UP001596390"/>
    </source>
</evidence>
<dbReference type="EMBL" id="JBHSZZ010000057">
    <property type="protein sequence ID" value="MFC7187738.1"/>
    <property type="molecule type" value="Genomic_DNA"/>
</dbReference>
<dbReference type="EC" id="2.7.4.3" evidence="1"/>
<organism evidence="1 2">
    <name type="scientific">Halorubrum yunnanense</name>
    <dbReference type="NCBI Taxonomy" id="1526162"/>
    <lineage>
        <taxon>Archaea</taxon>
        <taxon>Methanobacteriati</taxon>
        <taxon>Methanobacteriota</taxon>
        <taxon>Stenosarchaea group</taxon>
        <taxon>Halobacteria</taxon>
        <taxon>Halobacteriales</taxon>
        <taxon>Haloferacaceae</taxon>
        <taxon>Halorubrum</taxon>
    </lineage>
</organism>
<comment type="caution">
    <text evidence="1">The sequence shown here is derived from an EMBL/GenBank/DDBJ whole genome shotgun (WGS) entry which is preliminary data.</text>
</comment>
<keyword evidence="1" id="KW-0808">Transferase</keyword>
<dbReference type="Gene3D" id="3.40.50.300">
    <property type="entry name" value="P-loop containing nucleotide triphosphate hydrolases"/>
    <property type="match status" value="1"/>
</dbReference>
<gene>
    <name evidence="1" type="ORF">ACFQMK_12780</name>
</gene>
<dbReference type="NCBIfam" id="NF003122">
    <property type="entry name" value="PRK04040.1"/>
    <property type="match status" value="1"/>
</dbReference>
<dbReference type="InterPro" id="IPR027417">
    <property type="entry name" value="P-loop_NTPase"/>
</dbReference>
<name>A0ABD5YEQ3_9EURY</name>
<dbReference type="RefSeq" id="WP_267665208.1">
    <property type="nucleotide sequence ID" value="NZ_JAODIX010000057.1"/>
</dbReference>
<dbReference type="Pfam" id="PF13207">
    <property type="entry name" value="AAA_17"/>
    <property type="match status" value="1"/>
</dbReference>
<dbReference type="SUPFAM" id="SSF52540">
    <property type="entry name" value="P-loop containing nucleoside triphosphate hydrolases"/>
    <property type="match status" value="1"/>
</dbReference>
<reference evidence="1 2" key="1">
    <citation type="journal article" date="2019" name="Int. J. Syst. Evol. Microbiol.">
        <title>The Global Catalogue of Microorganisms (GCM) 10K type strain sequencing project: providing services to taxonomists for standard genome sequencing and annotation.</title>
        <authorList>
            <consortium name="The Broad Institute Genomics Platform"/>
            <consortium name="The Broad Institute Genome Sequencing Center for Infectious Disease"/>
            <person name="Wu L."/>
            <person name="Ma J."/>
        </authorList>
    </citation>
    <scope>NUCLEOTIDE SEQUENCE [LARGE SCALE GENOMIC DNA]</scope>
    <source>
        <strain evidence="1 2">Q85</strain>
    </source>
</reference>
<accession>A0ABD5YEQ3</accession>
<evidence type="ECO:0000313" key="1">
    <source>
        <dbReference type="EMBL" id="MFC7187738.1"/>
    </source>
</evidence>